<dbReference type="InterPro" id="IPR024618">
    <property type="entry name" value="DUF3857"/>
</dbReference>
<evidence type="ECO:0000259" key="2">
    <source>
        <dbReference type="Pfam" id="PF01841"/>
    </source>
</evidence>
<dbReference type="OrthoDB" id="8595007at2"/>
<dbReference type="EMBL" id="CP001681">
    <property type="protein sequence ID" value="ACU04094.1"/>
    <property type="molecule type" value="Genomic_DNA"/>
</dbReference>
<dbReference type="SUPFAM" id="SSF54001">
    <property type="entry name" value="Cysteine proteinases"/>
    <property type="match status" value="1"/>
</dbReference>
<dbReference type="Gene3D" id="3.10.620.30">
    <property type="match status" value="1"/>
</dbReference>
<keyword evidence="1" id="KW-0732">Signal</keyword>
<proteinExistence type="predicted"/>
<dbReference type="KEGG" id="phe:Phep_1886"/>
<reference evidence="4 5" key="1">
    <citation type="journal article" date="2009" name="Stand. Genomic Sci.">
        <title>Complete genome sequence of Pedobacter heparinus type strain (HIM 762-3).</title>
        <authorList>
            <person name="Han C."/>
            <person name="Spring S."/>
            <person name="Lapidus A."/>
            <person name="Del Rio T.G."/>
            <person name="Tice H."/>
            <person name="Copeland A."/>
            <person name="Cheng J.F."/>
            <person name="Lucas S."/>
            <person name="Chen F."/>
            <person name="Nolan M."/>
            <person name="Bruce D."/>
            <person name="Goodwin L."/>
            <person name="Pitluck S."/>
            <person name="Ivanova N."/>
            <person name="Mavromatis K."/>
            <person name="Mikhailova N."/>
            <person name="Pati A."/>
            <person name="Chen A."/>
            <person name="Palaniappan K."/>
            <person name="Land M."/>
            <person name="Hauser L."/>
            <person name="Chang Y.J."/>
            <person name="Jeffries C.C."/>
            <person name="Saunders E."/>
            <person name="Chertkov O."/>
            <person name="Brettin T."/>
            <person name="Goker M."/>
            <person name="Rohde M."/>
            <person name="Bristow J."/>
            <person name="Eisen J.A."/>
            <person name="Markowitz V."/>
            <person name="Hugenholtz P."/>
            <person name="Kyrpides N.C."/>
            <person name="Klenk H.P."/>
            <person name="Detter J.C."/>
        </authorList>
    </citation>
    <scope>NUCLEOTIDE SEQUENCE [LARGE SCALE GENOMIC DNA]</scope>
    <source>
        <strain evidence="5">ATCC 13125 / DSM 2366 / CIP 104194 / JCM 7457 / NBRC 12017 / NCIMB 9290 / NRRL B-14731 / HIM 762-3</strain>
    </source>
</reference>
<feature type="chain" id="PRO_5002974480" description="DUF3857 domain-containing protein" evidence="1">
    <location>
        <begin position="21"/>
        <end position="637"/>
    </location>
</feature>
<organism evidence="4 5">
    <name type="scientific">Pedobacter heparinus (strain ATCC 13125 / DSM 2366 / CIP 104194 / JCM 7457 / NBRC 12017 / NCIMB 9290 / NRRL B-14731 / HIM 762-3)</name>
    <dbReference type="NCBI Taxonomy" id="485917"/>
    <lineage>
        <taxon>Bacteria</taxon>
        <taxon>Pseudomonadati</taxon>
        <taxon>Bacteroidota</taxon>
        <taxon>Sphingobacteriia</taxon>
        <taxon>Sphingobacteriales</taxon>
        <taxon>Sphingobacteriaceae</taxon>
        <taxon>Pedobacter</taxon>
    </lineage>
</organism>
<dbReference type="Pfam" id="PF12969">
    <property type="entry name" value="DUF3857"/>
    <property type="match status" value="1"/>
</dbReference>
<dbReference type="HOGENOM" id="CLU_027424_1_0_10"/>
<dbReference type="InterPro" id="IPR002931">
    <property type="entry name" value="Transglutaminase-like"/>
</dbReference>
<evidence type="ECO:0000256" key="1">
    <source>
        <dbReference type="SAM" id="SignalP"/>
    </source>
</evidence>
<dbReference type="AlphaFoldDB" id="C6XW15"/>
<feature type="domain" description="DUF3857" evidence="3">
    <location>
        <begin position="55"/>
        <end position="215"/>
    </location>
</feature>
<dbReference type="STRING" id="485917.Phep_1886"/>
<dbReference type="InterPro" id="IPR038765">
    <property type="entry name" value="Papain-like_cys_pep_sf"/>
</dbReference>
<name>C6XW15_PEDHD</name>
<keyword evidence="5" id="KW-1185">Reference proteome</keyword>
<feature type="domain" description="Transglutaminase-like" evidence="2">
    <location>
        <begin position="277"/>
        <end position="356"/>
    </location>
</feature>
<dbReference type="eggNOG" id="COG1305">
    <property type="taxonomic scope" value="Bacteria"/>
</dbReference>
<dbReference type="Pfam" id="PF01841">
    <property type="entry name" value="Transglut_core"/>
    <property type="match status" value="1"/>
</dbReference>
<dbReference type="RefSeq" id="WP_015807708.1">
    <property type="nucleotide sequence ID" value="NC_013061.1"/>
</dbReference>
<feature type="signal peptide" evidence="1">
    <location>
        <begin position="1"/>
        <end position="20"/>
    </location>
</feature>
<sequence length="637" mass="72183">MKLKELVLLALLLCTFRSFSQESYTADEIPAELKNRANAVIRKMETTVDMRANDNVSLNIKKTVTILNKNGDDEAELTLFYDKNVSIKYVKGMILDAWGKQISKFTLSNFTDHSAVNNFSLFEDDRVKHFAPTALAYPYTMVCEYEVRSKQNLAIPDWYASGSAGVAVALSSYTFICKPEDKIRVKAYNYKGEPELIQTDKFKSQTWTVKNIPAFKPEPYAPNPNDYRTHIKVAPEDFNFYGYKGKYQNWDELGKWIYTELVKNRQTLPPAAIAEVKALTAGIDNDKDKARKIYEYVQKKTRYISVQIGIGGNRPIPAAEVHQVSYGDCKALVNYTQSLLKAVNIPSWYCVVNAGDFKKNMETDFASMNQGNHIILCLPLKNDTTWLECTSQDAPFGFLGSFTDDRTVLACTEEAGKILKTPALTTAMNLQDRRAELTLDGEGNIKGSLKTTFSGAQYDNCDKMINQPLTEQLKLLKTAYDIDNINFSSLHYKQDKGSNPVTTEVLDLSIQKYAAQTNSHIYLVLNAFNKERSVPEVRNRTLPVFINRGYTDVDEIIYHLPENVSIELTPDNKILKNEFGSYQVSIKKEDRKLIYTRRFILNNGSYPAEKYTDFSNFITAVSSADQAKAIFKLNSAQ</sequence>
<dbReference type="Gene3D" id="2.60.40.3140">
    <property type="match status" value="1"/>
</dbReference>
<evidence type="ECO:0000259" key="3">
    <source>
        <dbReference type="Pfam" id="PF12969"/>
    </source>
</evidence>
<accession>C6XW15</accession>
<dbReference type="Proteomes" id="UP000000852">
    <property type="component" value="Chromosome"/>
</dbReference>
<protein>
    <recommendedName>
        <fullName evidence="6">DUF3857 domain-containing protein</fullName>
    </recommendedName>
</protein>
<dbReference type="Gene3D" id="2.60.120.1130">
    <property type="match status" value="1"/>
</dbReference>
<evidence type="ECO:0008006" key="6">
    <source>
        <dbReference type="Google" id="ProtNLM"/>
    </source>
</evidence>
<evidence type="ECO:0000313" key="4">
    <source>
        <dbReference type="EMBL" id="ACU04094.1"/>
    </source>
</evidence>
<evidence type="ECO:0000313" key="5">
    <source>
        <dbReference type="Proteomes" id="UP000000852"/>
    </source>
</evidence>
<gene>
    <name evidence="4" type="ordered locus">Phep_1886</name>
</gene>